<reference evidence="1 2" key="1">
    <citation type="journal article" date="2024" name="J Genomics">
        <title>Draft genome sequencing and assembly of Favolaschia claudopus CIRM-BRFM 2984 isolated from oak limbs.</title>
        <authorList>
            <person name="Navarro D."/>
            <person name="Drula E."/>
            <person name="Chaduli D."/>
            <person name="Cazenave R."/>
            <person name="Ahrendt S."/>
            <person name="Wang J."/>
            <person name="Lipzen A."/>
            <person name="Daum C."/>
            <person name="Barry K."/>
            <person name="Grigoriev I.V."/>
            <person name="Favel A."/>
            <person name="Rosso M.N."/>
            <person name="Martin F."/>
        </authorList>
    </citation>
    <scope>NUCLEOTIDE SEQUENCE [LARGE SCALE GENOMIC DNA]</scope>
    <source>
        <strain evidence="1 2">CIRM-BRFM 2984</strain>
    </source>
</reference>
<sequence>MDSRVGGFSSTHLPTPPQVAEVRDLSRFGNLPTDTAGLRASISVANLEVARYATEIGMLQNELNRLTLERDAFASYAEVCRSALSPVHRMPNELLAYIFKWCFPHKLYSIGYRTRTPAEEVDRICRHHLLELSRVCFRWHYVVMDTPQLWSHLAVDMRVWNECDVPVANLLRMLESSLDRGKQHPLTLDIYAIQPHHHSFFELLSKHAQRWQTALLRGDDGNNGLRPCAGNFSQLKTLTLHGKWTDVEVFRTAPRLREIQRFAYQDLSASVPLSARLSLLLRLPTASSMHLLLDLRQSSIDEPLDLAITSSVHYMYFQLATTAGSTVAACRFLENLTFPCLRSFSLYPPPYKNPPVWNSSHFISLATRSGFDSCLTHLVIHAIVTDAELLRCLEVLPKLLSLSITDCTSPGATQTVITDTLLTQLQCMSDVRCLLVPKLQVLTLKTVLGFTDSVYLDLVRSRAESEGGSMFMANLWWLGARMREVAVETLEEITKLTTTRRELIFNRGDWK</sequence>
<organism evidence="1 2">
    <name type="scientific">Favolaschia claudopus</name>
    <dbReference type="NCBI Taxonomy" id="2862362"/>
    <lineage>
        <taxon>Eukaryota</taxon>
        <taxon>Fungi</taxon>
        <taxon>Dikarya</taxon>
        <taxon>Basidiomycota</taxon>
        <taxon>Agaricomycotina</taxon>
        <taxon>Agaricomycetes</taxon>
        <taxon>Agaricomycetidae</taxon>
        <taxon>Agaricales</taxon>
        <taxon>Marasmiineae</taxon>
        <taxon>Mycenaceae</taxon>
        <taxon>Favolaschia</taxon>
    </lineage>
</organism>
<dbReference type="Gene3D" id="1.20.1280.50">
    <property type="match status" value="1"/>
</dbReference>
<evidence type="ECO:0000313" key="1">
    <source>
        <dbReference type="EMBL" id="KAK7013757.1"/>
    </source>
</evidence>
<dbReference type="EMBL" id="JAWWNJ010000058">
    <property type="protein sequence ID" value="KAK7013757.1"/>
    <property type="molecule type" value="Genomic_DNA"/>
</dbReference>
<dbReference type="Proteomes" id="UP001362999">
    <property type="component" value="Unassembled WGS sequence"/>
</dbReference>
<keyword evidence="2" id="KW-1185">Reference proteome</keyword>
<comment type="caution">
    <text evidence="1">The sequence shown here is derived from an EMBL/GenBank/DDBJ whole genome shotgun (WGS) entry which is preliminary data.</text>
</comment>
<accession>A0AAW0AKP4</accession>
<evidence type="ECO:0008006" key="3">
    <source>
        <dbReference type="Google" id="ProtNLM"/>
    </source>
</evidence>
<protein>
    <recommendedName>
        <fullName evidence="3">F-box domain-containing protein</fullName>
    </recommendedName>
</protein>
<evidence type="ECO:0000313" key="2">
    <source>
        <dbReference type="Proteomes" id="UP001362999"/>
    </source>
</evidence>
<gene>
    <name evidence="1" type="ORF">R3P38DRAFT_3003892</name>
</gene>
<dbReference type="AlphaFoldDB" id="A0AAW0AKP4"/>
<name>A0AAW0AKP4_9AGAR</name>
<proteinExistence type="predicted"/>